<gene>
    <name evidence="2" type="ORF">DPMN_010612</name>
</gene>
<dbReference type="AlphaFoldDB" id="A0A9D4N2K9"/>
<comment type="caution">
    <text evidence="2">The sequence shown here is derived from an EMBL/GenBank/DDBJ whole genome shotgun (WGS) entry which is preliminary data.</text>
</comment>
<keyword evidence="1" id="KW-0812">Transmembrane</keyword>
<feature type="transmembrane region" description="Helical" evidence="1">
    <location>
        <begin position="42"/>
        <end position="71"/>
    </location>
</feature>
<name>A0A9D4N2K9_DREPO</name>
<sequence length="72" mass="8430">MDELLTAAHNRPDWRRISMPSSLIYLNGRPVKGIMMMVMRAVMIVMLLLLLMMTTMMMVMTIMMMVLIMYVD</sequence>
<dbReference type="EMBL" id="JAIWYP010000001">
    <property type="protein sequence ID" value="KAH3886601.1"/>
    <property type="molecule type" value="Genomic_DNA"/>
</dbReference>
<keyword evidence="3" id="KW-1185">Reference proteome</keyword>
<keyword evidence="1" id="KW-1133">Transmembrane helix</keyword>
<accession>A0A9D4N2K9</accession>
<evidence type="ECO:0000313" key="2">
    <source>
        <dbReference type="EMBL" id="KAH3886601.1"/>
    </source>
</evidence>
<reference evidence="2" key="2">
    <citation type="submission" date="2020-11" db="EMBL/GenBank/DDBJ databases">
        <authorList>
            <person name="McCartney M.A."/>
            <person name="Auch B."/>
            <person name="Kono T."/>
            <person name="Mallez S."/>
            <person name="Becker A."/>
            <person name="Gohl D.M."/>
            <person name="Silverstein K.A.T."/>
            <person name="Koren S."/>
            <person name="Bechman K.B."/>
            <person name="Herman A."/>
            <person name="Abrahante J.E."/>
            <person name="Garbe J."/>
        </authorList>
    </citation>
    <scope>NUCLEOTIDE SEQUENCE</scope>
    <source>
        <strain evidence="2">Duluth1</strain>
        <tissue evidence="2">Whole animal</tissue>
    </source>
</reference>
<reference evidence="2" key="1">
    <citation type="journal article" date="2019" name="bioRxiv">
        <title>The Genome of the Zebra Mussel, Dreissena polymorpha: A Resource for Invasive Species Research.</title>
        <authorList>
            <person name="McCartney M.A."/>
            <person name="Auch B."/>
            <person name="Kono T."/>
            <person name="Mallez S."/>
            <person name="Zhang Y."/>
            <person name="Obille A."/>
            <person name="Becker A."/>
            <person name="Abrahante J.E."/>
            <person name="Garbe J."/>
            <person name="Badalamenti J.P."/>
            <person name="Herman A."/>
            <person name="Mangelson H."/>
            <person name="Liachko I."/>
            <person name="Sullivan S."/>
            <person name="Sone E.D."/>
            <person name="Koren S."/>
            <person name="Silverstein K.A.T."/>
            <person name="Beckman K.B."/>
            <person name="Gohl D.M."/>
        </authorList>
    </citation>
    <scope>NUCLEOTIDE SEQUENCE</scope>
    <source>
        <strain evidence="2">Duluth1</strain>
        <tissue evidence="2">Whole animal</tissue>
    </source>
</reference>
<dbReference type="Proteomes" id="UP000828390">
    <property type="component" value="Unassembled WGS sequence"/>
</dbReference>
<evidence type="ECO:0000256" key="1">
    <source>
        <dbReference type="SAM" id="Phobius"/>
    </source>
</evidence>
<evidence type="ECO:0000313" key="3">
    <source>
        <dbReference type="Proteomes" id="UP000828390"/>
    </source>
</evidence>
<protein>
    <submittedName>
        <fullName evidence="2">Uncharacterized protein</fullName>
    </submittedName>
</protein>
<proteinExistence type="predicted"/>
<organism evidence="2 3">
    <name type="scientific">Dreissena polymorpha</name>
    <name type="common">Zebra mussel</name>
    <name type="synonym">Mytilus polymorpha</name>
    <dbReference type="NCBI Taxonomy" id="45954"/>
    <lineage>
        <taxon>Eukaryota</taxon>
        <taxon>Metazoa</taxon>
        <taxon>Spiralia</taxon>
        <taxon>Lophotrochozoa</taxon>
        <taxon>Mollusca</taxon>
        <taxon>Bivalvia</taxon>
        <taxon>Autobranchia</taxon>
        <taxon>Heteroconchia</taxon>
        <taxon>Euheterodonta</taxon>
        <taxon>Imparidentia</taxon>
        <taxon>Neoheterodontei</taxon>
        <taxon>Myida</taxon>
        <taxon>Dreissenoidea</taxon>
        <taxon>Dreissenidae</taxon>
        <taxon>Dreissena</taxon>
    </lineage>
</organism>
<keyword evidence="1" id="KW-0472">Membrane</keyword>